<dbReference type="AlphaFoldDB" id="A0A6C0GVT7"/>
<comment type="catalytic activity">
    <reaction evidence="1">
        <text>ATP + protein L-histidine = ADP + protein N-phospho-L-histidine.</text>
        <dbReference type="EC" id="2.7.13.3"/>
    </reaction>
</comment>
<evidence type="ECO:0000259" key="17">
    <source>
        <dbReference type="PROSITE" id="PS50110"/>
    </source>
</evidence>
<dbReference type="Pfam" id="PF00512">
    <property type="entry name" value="HisKA"/>
    <property type="match status" value="1"/>
</dbReference>
<dbReference type="PRINTS" id="PR00344">
    <property type="entry name" value="BCTRLSENSOR"/>
</dbReference>
<dbReference type="Gene3D" id="3.30.565.10">
    <property type="entry name" value="Histidine kinase-like ATPase, C-terminal domain"/>
    <property type="match status" value="1"/>
</dbReference>
<dbReference type="GO" id="GO:0000155">
    <property type="term" value="F:phosphorelay sensor kinase activity"/>
    <property type="evidence" value="ECO:0007669"/>
    <property type="project" value="InterPro"/>
</dbReference>
<dbReference type="SUPFAM" id="SSF52172">
    <property type="entry name" value="CheY-like"/>
    <property type="match status" value="1"/>
</dbReference>
<dbReference type="PROSITE" id="PS01124">
    <property type="entry name" value="HTH_ARAC_FAMILY_2"/>
    <property type="match status" value="1"/>
</dbReference>
<keyword evidence="10" id="KW-0238">DNA-binding</keyword>
<dbReference type="PROSITE" id="PS50110">
    <property type="entry name" value="RESPONSE_REGULATORY"/>
    <property type="match status" value="1"/>
</dbReference>
<keyword evidence="9" id="KW-0805">Transcription regulation</keyword>
<keyword evidence="6" id="KW-0418">Kinase</keyword>
<dbReference type="Gene3D" id="3.40.50.2300">
    <property type="match status" value="3"/>
</dbReference>
<dbReference type="GO" id="GO:0043565">
    <property type="term" value="F:sequence-specific DNA binding"/>
    <property type="evidence" value="ECO:0007669"/>
    <property type="project" value="InterPro"/>
</dbReference>
<dbReference type="InterPro" id="IPR036890">
    <property type="entry name" value="HATPase_C_sf"/>
</dbReference>
<evidence type="ECO:0000259" key="15">
    <source>
        <dbReference type="PROSITE" id="PS01124"/>
    </source>
</evidence>
<evidence type="ECO:0000256" key="10">
    <source>
        <dbReference type="ARBA" id="ARBA00023125"/>
    </source>
</evidence>
<evidence type="ECO:0000256" key="14">
    <source>
        <dbReference type="SAM" id="Phobius"/>
    </source>
</evidence>
<evidence type="ECO:0000256" key="11">
    <source>
        <dbReference type="ARBA" id="ARBA00023163"/>
    </source>
</evidence>
<feature type="modified residue" description="4-aspartylphosphate" evidence="12">
    <location>
        <position position="703"/>
    </location>
</feature>
<dbReference type="Gene3D" id="1.10.10.60">
    <property type="entry name" value="Homeodomain-like"/>
    <property type="match status" value="1"/>
</dbReference>
<feature type="coiled-coil region" evidence="13">
    <location>
        <begin position="348"/>
        <end position="385"/>
    </location>
</feature>
<dbReference type="Proteomes" id="UP000480178">
    <property type="component" value="Chromosome"/>
</dbReference>
<dbReference type="SUPFAM" id="SSF46689">
    <property type="entry name" value="Homeodomain-like"/>
    <property type="match status" value="1"/>
</dbReference>
<keyword evidence="14" id="KW-0812">Transmembrane</keyword>
<evidence type="ECO:0000256" key="3">
    <source>
        <dbReference type="ARBA" id="ARBA00022553"/>
    </source>
</evidence>
<dbReference type="CDD" id="cd06308">
    <property type="entry name" value="PBP1_sensor_kinase-like"/>
    <property type="match status" value="1"/>
</dbReference>
<dbReference type="PANTHER" id="PTHR43547">
    <property type="entry name" value="TWO-COMPONENT HISTIDINE KINASE"/>
    <property type="match status" value="1"/>
</dbReference>
<reference evidence="18 19" key="1">
    <citation type="submission" date="2020-01" db="EMBL/GenBank/DDBJ databases">
        <authorList>
            <person name="Kim M.K."/>
        </authorList>
    </citation>
    <scope>NUCLEOTIDE SEQUENCE [LARGE SCALE GENOMIC DNA]</scope>
    <source>
        <strain evidence="18 19">172606-1</strain>
    </source>
</reference>
<dbReference type="PROSITE" id="PS50109">
    <property type="entry name" value="HIS_KIN"/>
    <property type="match status" value="1"/>
</dbReference>
<dbReference type="SMART" id="SM00388">
    <property type="entry name" value="HisKA"/>
    <property type="match status" value="1"/>
</dbReference>
<evidence type="ECO:0000256" key="6">
    <source>
        <dbReference type="ARBA" id="ARBA00022777"/>
    </source>
</evidence>
<keyword evidence="5" id="KW-0547">Nucleotide-binding</keyword>
<feature type="transmembrane region" description="Helical" evidence="14">
    <location>
        <begin position="325"/>
        <end position="346"/>
    </location>
</feature>
<dbReference type="SUPFAM" id="SSF53822">
    <property type="entry name" value="Periplasmic binding protein-like I"/>
    <property type="match status" value="1"/>
</dbReference>
<dbReference type="SUPFAM" id="SSF55874">
    <property type="entry name" value="ATPase domain of HSP90 chaperone/DNA topoisomerase II/histidine kinase"/>
    <property type="match status" value="1"/>
</dbReference>
<evidence type="ECO:0000256" key="13">
    <source>
        <dbReference type="SAM" id="Coils"/>
    </source>
</evidence>
<name>A0A6C0GVT7_9BACT</name>
<dbReference type="SUPFAM" id="SSF47384">
    <property type="entry name" value="Homodimeric domain of signal transducing histidine kinase"/>
    <property type="match status" value="1"/>
</dbReference>
<dbReference type="SMART" id="SM00342">
    <property type="entry name" value="HTH_ARAC"/>
    <property type="match status" value="1"/>
</dbReference>
<organism evidence="18 19">
    <name type="scientific">Rhodocytophaga rosea</name>
    <dbReference type="NCBI Taxonomy" id="2704465"/>
    <lineage>
        <taxon>Bacteria</taxon>
        <taxon>Pseudomonadati</taxon>
        <taxon>Bacteroidota</taxon>
        <taxon>Cytophagia</taxon>
        <taxon>Cytophagales</taxon>
        <taxon>Rhodocytophagaceae</taxon>
        <taxon>Rhodocytophaga</taxon>
    </lineage>
</organism>
<evidence type="ECO:0000256" key="5">
    <source>
        <dbReference type="ARBA" id="ARBA00022741"/>
    </source>
</evidence>
<evidence type="ECO:0000256" key="12">
    <source>
        <dbReference type="PROSITE-ProRule" id="PRU00169"/>
    </source>
</evidence>
<evidence type="ECO:0000259" key="16">
    <source>
        <dbReference type="PROSITE" id="PS50109"/>
    </source>
</evidence>
<dbReference type="PROSITE" id="PS00041">
    <property type="entry name" value="HTH_ARAC_FAMILY_1"/>
    <property type="match status" value="1"/>
</dbReference>
<protein>
    <recommendedName>
        <fullName evidence="2">histidine kinase</fullName>
        <ecNumber evidence="2">2.7.13.3</ecNumber>
    </recommendedName>
</protein>
<dbReference type="InterPro" id="IPR011006">
    <property type="entry name" value="CheY-like_superfamily"/>
</dbReference>
<dbReference type="InterPro" id="IPR005467">
    <property type="entry name" value="His_kinase_dom"/>
</dbReference>
<dbReference type="InterPro" id="IPR028082">
    <property type="entry name" value="Peripla_BP_I"/>
</dbReference>
<dbReference type="InterPro" id="IPR001789">
    <property type="entry name" value="Sig_transdc_resp-reg_receiver"/>
</dbReference>
<dbReference type="EC" id="2.7.13.3" evidence="2"/>
<dbReference type="GO" id="GO:0005524">
    <property type="term" value="F:ATP binding"/>
    <property type="evidence" value="ECO:0007669"/>
    <property type="project" value="UniProtKB-KW"/>
</dbReference>
<dbReference type="Pfam" id="PF02518">
    <property type="entry name" value="HATPase_c"/>
    <property type="match status" value="1"/>
</dbReference>
<proteinExistence type="predicted"/>
<keyword evidence="19" id="KW-1185">Reference proteome</keyword>
<dbReference type="SMART" id="SM00448">
    <property type="entry name" value="REC"/>
    <property type="match status" value="1"/>
</dbReference>
<dbReference type="CDD" id="cd00082">
    <property type="entry name" value="HisKA"/>
    <property type="match status" value="1"/>
</dbReference>
<dbReference type="InterPro" id="IPR009057">
    <property type="entry name" value="Homeodomain-like_sf"/>
</dbReference>
<dbReference type="EMBL" id="CP048222">
    <property type="protein sequence ID" value="QHT72106.1"/>
    <property type="molecule type" value="Genomic_DNA"/>
</dbReference>
<keyword evidence="14" id="KW-0472">Membrane</keyword>
<feature type="domain" description="Histidine kinase" evidence="16">
    <location>
        <begin position="392"/>
        <end position="609"/>
    </location>
</feature>
<dbReference type="Gene3D" id="6.10.250.850">
    <property type="match status" value="1"/>
</dbReference>
<feature type="domain" description="Response regulatory" evidence="17">
    <location>
        <begin position="655"/>
        <end position="770"/>
    </location>
</feature>
<evidence type="ECO:0000256" key="4">
    <source>
        <dbReference type="ARBA" id="ARBA00022679"/>
    </source>
</evidence>
<dbReference type="InterPro" id="IPR018060">
    <property type="entry name" value="HTH_AraC"/>
</dbReference>
<evidence type="ECO:0000256" key="7">
    <source>
        <dbReference type="ARBA" id="ARBA00022840"/>
    </source>
</evidence>
<dbReference type="Pfam" id="PF13407">
    <property type="entry name" value="Peripla_BP_4"/>
    <property type="match status" value="1"/>
</dbReference>
<evidence type="ECO:0000313" key="18">
    <source>
        <dbReference type="EMBL" id="QHT72106.1"/>
    </source>
</evidence>
<evidence type="ECO:0000313" key="19">
    <source>
        <dbReference type="Proteomes" id="UP000480178"/>
    </source>
</evidence>
<dbReference type="InterPro" id="IPR025997">
    <property type="entry name" value="SBP_2_dom"/>
</dbReference>
<sequence length="908" mass="102582">MCLLAGCKNEPNNSYTIGFSQCTGADEWRKAMIKGMQRELAFHPNVTLLYRDAQYNNQKQIEQIRELANSDIDLLIVSPNEDQPITPIVEEVFQKGIPVVVVDRRITSPFYTAYVGGNNYEVGKIAGEYINTLLKGKGKIIEITGSPKSTPAIDRHKAFMEVMAISPDIEVISINGEWEKQFAKPAFLKIIDQHPDADLIFGHNDRMTVGAYEVMKEKNLLGKVKFVGIDGLAGPDGGIDMVNKGVFEASVIYSPGGEEAIQKAIEILQTGKTNKETILHTAVIDSSNVRMMKMQTDKILSQQDDIEKQQKRIDDQIKIYNNQQVFLYVMSGMLVVTVVLGSLALYSLRENQKINRELKTKNQEILEQRNKVQEMAEKAQEATETKFRFFTNISHEFRTPLTLILAPVEELLAAKKSQATILKKDLQLIHKNALRLLRQVNQLMDFRKIESGKIRLKASQHDLIAFLRDIQLPFEGMAKKRHIDFQIITSLNSLPLWFDADMLDKVFFNLLSNAFKFTGDKGRIYVYVEQDSARNIAIIRVEDTGVGMSAEESKRAFEMFYQGQNAYAKGTGLGLPLSQEFVELHQGKISVQSKKYKGTCFTVELPLGKDHFSGEEISAEKESFLPEQLYLKEECKEEKADLMPGTVPVHEREYTILVIEDNEDLTVFLKERLQENYEVITAADGNQGMKEAFEQIPDLIICDIMLPDTDGLKVTSILKSDLRTSHIPVILLTARNTVEQQIEGMHTGADLYLTKPFSLQFLQESIRSLLMNRAILKNHYMGDVLPNPKASAPINKLDKKFISDFKAIIETRLAEPSLNVDSLCKDLGLSRIQLYRKVKAVLGVAVNDYIQTIRLNKACHHLQQPGVSVADVAYQVGFSSPTYFSTAFKAKYGVSPIEYKNQKYTPQE</sequence>
<dbReference type="SMART" id="SM00387">
    <property type="entry name" value="HATPase_c"/>
    <property type="match status" value="1"/>
</dbReference>
<dbReference type="GO" id="GO:0003700">
    <property type="term" value="F:DNA-binding transcription factor activity"/>
    <property type="evidence" value="ECO:0007669"/>
    <property type="project" value="InterPro"/>
</dbReference>
<keyword evidence="14" id="KW-1133">Transmembrane helix</keyword>
<dbReference type="PANTHER" id="PTHR43547:SF2">
    <property type="entry name" value="HYBRID SIGNAL TRANSDUCTION HISTIDINE KINASE C"/>
    <property type="match status" value="1"/>
</dbReference>
<dbReference type="Gene3D" id="1.10.287.130">
    <property type="match status" value="1"/>
</dbReference>
<accession>A0A6C0GVT7</accession>
<dbReference type="FunFam" id="3.30.565.10:FF:000037">
    <property type="entry name" value="Hybrid sensor histidine kinase/response regulator"/>
    <property type="match status" value="1"/>
</dbReference>
<dbReference type="InterPro" id="IPR036097">
    <property type="entry name" value="HisK_dim/P_sf"/>
</dbReference>
<evidence type="ECO:0000256" key="8">
    <source>
        <dbReference type="ARBA" id="ARBA00023012"/>
    </source>
</evidence>
<keyword evidence="7" id="KW-0067">ATP-binding</keyword>
<dbReference type="InterPro" id="IPR018062">
    <property type="entry name" value="HTH_AraC-typ_CS"/>
</dbReference>
<gene>
    <name evidence="18" type="ORF">GXP67_20905</name>
</gene>
<keyword evidence="13" id="KW-0175">Coiled coil</keyword>
<dbReference type="InterPro" id="IPR003594">
    <property type="entry name" value="HATPase_dom"/>
</dbReference>
<feature type="domain" description="HTH araC/xylS-type" evidence="15">
    <location>
        <begin position="803"/>
        <end position="902"/>
    </location>
</feature>
<dbReference type="InterPro" id="IPR003661">
    <property type="entry name" value="HisK_dim/P_dom"/>
</dbReference>
<dbReference type="CDD" id="cd17574">
    <property type="entry name" value="REC_OmpR"/>
    <property type="match status" value="1"/>
</dbReference>
<keyword evidence="3 12" id="KW-0597">Phosphoprotein</keyword>
<evidence type="ECO:0000256" key="9">
    <source>
        <dbReference type="ARBA" id="ARBA00023015"/>
    </source>
</evidence>
<dbReference type="KEGG" id="rhoz:GXP67_20905"/>
<dbReference type="FunFam" id="1.10.287.130:FF:000045">
    <property type="entry name" value="Two-component system sensor histidine kinase/response regulator"/>
    <property type="match status" value="1"/>
</dbReference>
<evidence type="ECO:0000256" key="2">
    <source>
        <dbReference type="ARBA" id="ARBA00012438"/>
    </source>
</evidence>
<evidence type="ECO:0000256" key="1">
    <source>
        <dbReference type="ARBA" id="ARBA00000085"/>
    </source>
</evidence>
<keyword evidence="11" id="KW-0804">Transcription</keyword>
<dbReference type="Pfam" id="PF12833">
    <property type="entry name" value="HTH_18"/>
    <property type="match status" value="1"/>
</dbReference>
<keyword evidence="8" id="KW-0902">Two-component regulatory system</keyword>
<keyword evidence="4" id="KW-0808">Transferase</keyword>
<dbReference type="InterPro" id="IPR004358">
    <property type="entry name" value="Sig_transdc_His_kin-like_C"/>
</dbReference>
<dbReference type="Pfam" id="PF00072">
    <property type="entry name" value="Response_reg"/>
    <property type="match status" value="1"/>
</dbReference>